<proteinExistence type="predicted"/>
<keyword evidence="4" id="KW-1185">Reference proteome</keyword>
<organism evidence="3 4">
    <name type="scientific">Gracilibacillus halotolerans</name>
    <dbReference type="NCBI Taxonomy" id="74386"/>
    <lineage>
        <taxon>Bacteria</taxon>
        <taxon>Bacillati</taxon>
        <taxon>Bacillota</taxon>
        <taxon>Bacilli</taxon>
        <taxon>Bacillales</taxon>
        <taxon>Bacillaceae</taxon>
        <taxon>Gracilibacillus</taxon>
    </lineage>
</organism>
<dbReference type="InterPro" id="IPR005754">
    <property type="entry name" value="Sortase"/>
</dbReference>
<feature type="active site" description="Acyl-thioester intermediate" evidence="2">
    <location>
        <position position="214"/>
    </location>
</feature>
<dbReference type="Proteomes" id="UP000572212">
    <property type="component" value="Unassembled WGS sequence"/>
</dbReference>
<comment type="caution">
    <text evidence="3">The sequence shown here is derived from an EMBL/GenBank/DDBJ whole genome shotgun (WGS) entry which is preliminary data.</text>
</comment>
<dbReference type="CDD" id="cd05826">
    <property type="entry name" value="Sortase_B"/>
    <property type="match status" value="1"/>
</dbReference>
<dbReference type="Gene3D" id="2.40.260.10">
    <property type="entry name" value="Sortase"/>
    <property type="match status" value="1"/>
</dbReference>
<accession>A0A841RNR1</accession>
<gene>
    <name evidence="3" type="ORF">GGQ92_001604</name>
</gene>
<evidence type="ECO:0000256" key="2">
    <source>
        <dbReference type="PIRSR" id="PIRSR605754-1"/>
    </source>
</evidence>
<dbReference type="InterPro" id="IPR023365">
    <property type="entry name" value="Sortase_dom-sf"/>
</dbReference>
<evidence type="ECO:0000256" key="1">
    <source>
        <dbReference type="ARBA" id="ARBA00022801"/>
    </source>
</evidence>
<dbReference type="RefSeq" id="WP_184246805.1">
    <property type="nucleotide sequence ID" value="NZ_BAAACU010000059.1"/>
</dbReference>
<feature type="active site" description="Proton donor/acceptor" evidence="2">
    <location>
        <position position="122"/>
    </location>
</feature>
<dbReference type="AlphaFoldDB" id="A0A841RNR1"/>
<reference evidence="3 4" key="1">
    <citation type="submission" date="2020-08" db="EMBL/GenBank/DDBJ databases">
        <title>Genomic Encyclopedia of Type Strains, Phase IV (KMG-IV): sequencing the most valuable type-strain genomes for metagenomic binning, comparative biology and taxonomic classification.</title>
        <authorList>
            <person name="Goeker M."/>
        </authorList>
    </citation>
    <scope>NUCLEOTIDE SEQUENCE [LARGE SCALE GENOMIC DNA]</scope>
    <source>
        <strain evidence="3 4">DSM 11805</strain>
    </source>
</reference>
<name>A0A841RNR1_9BACI</name>
<dbReference type="EC" id="3.4.22.70" evidence="3"/>
<protein>
    <submittedName>
        <fullName evidence="3">Sortase B</fullName>
        <ecNumber evidence="3">3.4.22.70</ecNumber>
    </submittedName>
</protein>
<dbReference type="Pfam" id="PF04203">
    <property type="entry name" value="Sortase"/>
    <property type="match status" value="1"/>
</dbReference>
<evidence type="ECO:0000313" key="4">
    <source>
        <dbReference type="Proteomes" id="UP000572212"/>
    </source>
</evidence>
<dbReference type="EMBL" id="JACHON010000005">
    <property type="protein sequence ID" value="MBB6512815.1"/>
    <property type="molecule type" value="Genomic_DNA"/>
</dbReference>
<dbReference type="NCBIfam" id="TIGR03064">
    <property type="entry name" value="sortase_srtB"/>
    <property type="match status" value="1"/>
</dbReference>
<dbReference type="GO" id="GO:0016787">
    <property type="term" value="F:hydrolase activity"/>
    <property type="evidence" value="ECO:0007669"/>
    <property type="project" value="UniProtKB-KW"/>
</dbReference>
<dbReference type="SUPFAM" id="SSF63817">
    <property type="entry name" value="Sortase"/>
    <property type="match status" value="1"/>
</dbReference>
<evidence type="ECO:0000313" key="3">
    <source>
        <dbReference type="EMBL" id="MBB6512815.1"/>
    </source>
</evidence>
<sequence>MAKVKRLLLILLLLISAMGIVFASLKIYETSNQYKVSASKYGELEEHYQKENRSLSHINEDYVGWIHMEGVDVDYPVVLGEDNDFYLTHNFYREEDFAGAIFMDYRQSGNKQLDKNTIIYGHNMKNGSMFGNLSQFLDSEFYEKNSFIQLDYLEETYTWEIFAAYETTRTDWLQIDFQNTEEFIHYVEDAKESSVITPTIEVNEEAHVLTLATCTSRNDEERVVIHAKLVEKEV</sequence>
<keyword evidence="1 3" id="KW-0378">Hydrolase</keyword>
<dbReference type="InterPro" id="IPR009835">
    <property type="entry name" value="SrtB"/>
</dbReference>